<dbReference type="Gene3D" id="3.30.70.270">
    <property type="match status" value="2"/>
</dbReference>
<keyword evidence="6" id="KW-0695">RNA-directed DNA polymerase</keyword>
<protein>
    <submittedName>
        <fullName evidence="9">Uncharacterized protein LOC107030118</fullName>
    </submittedName>
</protein>
<dbReference type="PANTHER" id="PTHR37984">
    <property type="entry name" value="PROTEIN CBG26694"/>
    <property type="match status" value="1"/>
</dbReference>
<keyword evidence="2" id="KW-0548">Nucleotidyltransferase</keyword>
<keyword evidence="8" id="KW-1185">Reference proteome</keyword>
<feature type="domain" description="Integrase catalytic" evidence="7">
    <location>
        <begin position="306"/>
        <end position="391"/>
    </location>
</feature>
<proteinExistence type="predicted"/>
<evidence type="ECO:0000256" key="3">
    <source>
        <dbReference type="ARBA" id="ARBA00022722"/>
    </source>
</evidence>
<accession>A0ABM1HKY8</accession>
<dbReference type="InterPro" id="IPR012337">
    <property type="entry name" value="RNaseH-like_sf"/>
</dbReference>
<dbReference type="InterPro" id="IPR043502">
    <property type="entry name" value="DNA/RNA_pol_sf"/>
</dbReference>
<keyword evidence="4" id="KW-0255">Endonuclease</keyword>
<dbReference type="RefSeq" id="XP_015086997.1">
    <property type="nucleotide sequence ID" value="XM_015231511.1"/>
</dbReference>
<dbReference type="InterPro" id="IPR041373">
    <property type="entry name" value="RT_RNaseH"/>
</dbReference>
<dbReference type="Gene3D" id="3.30.420.10">
    <property type="entry name" value="Ribonuclease H-like superfamily/Ribonuclease H"/>
    <property type="match status" value="1"/>
</dbReference>
<dbReference type="PANTHER" id="PTHR37984:SF5">
    <property type="entry name" value="PROTEIN NYNRIN-LIKE"/>
    <property type="match status" value="1"/>
</dbReference>
<dbReference type="CDD" id="cd09274">
    <property type="entry name" value="RNase_HI_RT_Ty3"/>
    <property type="match status" value="1"/>
</dbReference>
<dbReference type="SUPFAM" id="SSF53098">
    <property type="entry name" value="Ribonuclease H-like"/>
    <property type="match status" value="1"/>
</dbReference>
<evidence type="ECO:0000256" key="4">
    <source>
        <dbReference type="ARBA" id="ARBA00022759"/>
    </source>
</evidence>
<dbReference type="Pfam" id="PF00665">
    <property type="entry name" value="rve"/>
    <property type="match status" value="1"/>
</dbReference>
<dbReference type="Pfam" id="PF17917">
    <property type="entry name" value="RT_RNaseH"/>
    <property type="match status" value="1"/>
</dbReference>
<dbReference type="Proteomes" id="UP000694930">
    <property type="component" value="Chromosome 9"/>
</dbReference>
<keyword evidence="5" id="KW-0378">Hydrolase</keyword>
<gene>
    <name evidence="9" type="primary">LOC107030118</name>
</gene>
<sequence length="477" mass="54289">MVEDTLEVFMNNFSIVGDTFDDCLLNISKEVQRCEEANLVLNWEKCHFMVKEVIVLGYKVSQKGIEVDKVKIEVIEKFPHPIFVKGVRSFLGHAGFYRCFIKDFSKVANPMCNILDNEVKFIFDDAWIKSFEILKEKLISVLVIIGPNWAEAFEVLCDASGTALGVVLGQTRNKMFHPIYYASKSLNGAKQNHTFTEHQLLAIVYVFEKFRAYLLGTKVIVHTDHVALRYLMAKKDAKPKLIRWVLPATLDLIPWIADFDNFLVSDLIPDGLTYQQNKKFLDDVGGHHGGARITHKIFKCGYEVVMYTKELFDVWGVDFMGPFVSSYGHKYNLVAVDYVSKWIEAVPLPENDDKSVAAFLKKNIVTRFGTHRAIISDGGYHFCNKVFNALLTKVHGELHCPWSSQRSMKAAVNITCTVFTKDFTHVAIMRTIKGGSAEDEYISQDKSQTFSLATHTEQETIAKQDAHQRELDEILTD</sequence>
<name>A0ABM1HKY8_SOLPN</name>
<dbReference type="GeneID" id="107030118"/>
<evidence type="ECO:0000256" key="5">
    <source>
        <dbReference type="ARBA" id="ARBA00022801"/>
    </source>
</evidence>
<organism evidence="8 9">
    <name type="scientific">Solanum pennellii</name>
    <name type="common">Tomato</name>
    <name type="synonym">Lycopersicon pennellii</name>
    <dbReference type="NCBI Taxonomy" id="28526"/>
    <lineage>
        <taxon>Eukaryota</taxon>
        <taxon>Viridiplantae</taxon>
        <taxon>Streptophyta</taxon>
        <taxon>Embryophyta</taxon>
        <taxon>Tracheophyta</taxon>
        <taxon>Spermatophyta</taxon>
        <taxon>Magnoliopsida</taxon>
        <taxon>eudicotyledons</taxon>
        <taxon>Gunneridae</taxon>
        <taxon>Pentapetalae</taxon>
        <taxon>asterids</taxon>
        <taxon>lamiids</taxon>
        <taxon>Solanales</taxon>
        <taxon>Solanaceae</taxon>
        <taxon>Solanoideae</taxon>
        <taxon>Solaneae</taxon>
        <taxon>Solanum</taxon>
        <taxon>Solanum subgen. Lycopersicon</taxon>
    </lineage>
</organism>
<evidence type="ECO:0000256" key="1">
    <source>
        <dbReference type="ARBA" id="ARBA00022679"/>
    </source>
</evidence>
<reference evidence="9" key="2">
    <citation type="submission" date="2025-08" db="UniProtKB">
        <authorList>
            <consortium name="RefSeq"/>
        </authorList>
    </citation>
    <scope>IDENTIFICATION</scope>
</reference>
<dbReference type="SUPFAM" id="SSF56672">
    <property type="entry name" value="DNA/RNA polymerases"/>
    <property type="match status" value="1"/>
</dbReference>
<dbReference type="PROSITE" id="PS50994">
    <property type="entry name" value="INTEGRASE"/>
    <property type="match status" value="1"/>
</dbReference>
<dbReference type="InterPro" id="IPR043128">
    <property type="entry name" value="Rev_trsase/Diguanyl_cyclase"/>
</dbReference>
<evidence type="ECO:0000256" key="6">
    <source>
        <dbReference type="ARBA" id="ARBA00022918"/>
    </source>
</evidence>
<keyword evidence="3" id="KW-0540">Nuclease</keyword>
<evidence type="ECO:0000313" key="9">
    <source>
        <dbReference type="RefSeq" id="XP_015086997.1"/>
    </source>
</evidence>
<evidence type="ECO:0000313" key="8">
    <source>
        <dbReference type="Proteomes" id="UP000694930"/>
    </source>
</evidence>
<evidence type="ECO:0000259" key="7">
    <source>
        <dbReference type="PROSITE" id="PS50994"/>
    </source>
</evidence>
<keyword evidence="1" id="KW-0808">Transferase</keyword>
<dbReference type="InterPro" id="IPR036397">
    <property type="entry name" value="RNaseH_sf"/>
</dbReference>
<dbReference type="InterPro" id="IPR050951">
    <property type="entry name" value="Retrovirus_Pol_polyprotein"/>
</dbReference>
<reference evidence="8" key="1">
    <citation type="journal article" date="2014" name="Nat. Genet.">
        <title>The genome of the stress-tolerant wild tomato species Solanum pennellii.</title>
        <authorList>
            <person name="Bolger A."/>
            <person name="Scossa F."/>
            <person name="Bolger M.E."/>
            <person name="Lanz C."/>
            <person name="Maumus F."/>
            <person name="Tohge T."/>
            <person name="Quesneville H."/>
            <person name="Alseekh S."/>
            <person name="Sorensen I."/>
            <person name="Lichtenstein G."/>
            <person name="Fich E.A."/>
            <person name="Conte M."/>
            <person name="Keller H."/>
            <person name="Schneeberger K."/>
            <person name="Schwacke R."/>
            <person name="Ofner I."/>
            <person name="Vrebalov J."/>
            <person name="Xu Y."/>
            <person name="Osorio S."/>
            <person name="Aflitos S.A."/>
            <person name="Schijlen E."/>
            <person name="Jimenez-Gomez J.M."/>
            <person name="Ryngajllo M."/>
            <person name="Kimura S."/>
            <person name="Kumar R."/>
            <person name="Koenig D."/>
            <person name="Headland L.R."/>
            <person name="Maloof J.N."/>
            <person name="Sinha N."/>
            <person name="van Ham R.C."/>
            <person name="Lankhorst R.K."/>
            <person name="Mao L."/>
            <person name="Vogel A."/>
            <person name="Arsova B."/>
            <person name="Panstruga R."/>
            <person name="Fei Z."/>
            <person name="Rose J.K."/>
            <person name="Zamir D."/>
            <person name="Carrari F."/>
            <person name="Giovannoni J.J."/>
            <person name="Weigel D."/>
            <person name="Usadel B."/>
            <person name="Fernie A.R."/>
        </authorList>
    </citation>
    <scope>NUCLEOTIDE SEQUENCE [LARGE SCALE GENOMIC DNA]</scope>
    <source>
        <strain evidence="8">cv. LA0716</strain>
    </source>
</reference>
<dbReference type="InterPro" id="IPR001584">
    <property type="entry name" value="Integrase_cat-core"/>
</dbReference>
<evidence type="ECO:0000256" key="2">
    <source>
        <dbReference type="ARBA" id="ARBA00022695"/>
    </source>
</evidence>